<evidence type="ECO:0000259" key="6">
    <source>
        <dbReference type="Pfam" id="PF14464"/>
    </source>
</evidence>
<dbReference type="Gene3D" id="3.40.140.10">
    <property type="entry name" value="Cytidine Deaminase, domain 2"/>
    <property type="match status" value="1"/>
</dbReference>
<dbReference type="Pfam" id="PF14464">
    <property type="entry name" value="Prok-JAB"/>
    <property type="match status" value="1"/>
</dbReference>
<dbReference type="InterPro" id="IPR028090">
    <property type="entry name" value="JAB_dom_prok"/>
</dbReference>
<dbReference type="AlphaFoldDB" id="A0A150RXU9"/>
<evidence type="ECO:0000256" key="1">
    <source>
        <dbReference type="ARBA" id="ARBA00022670"/>
    </source>
</evidence>
<proteinExistence type="predicted"/>
<dbReference type="EMBL" id="JEMB01001808">
    <property type="protein sequence ID" value="KYF85001.1"/>
    <property type="molecule type" value="Genomic_DNA"/>
</dbReference>
<keyword evidence="4" id="KW-0862">Zinc</keyword>
<reference evidence="7 8" key="1">
    <citation type="submission" date="2014-02" db="EMBL/GenBank/DDBJ databases">
        <title>The small core and large imbalanced accessory genome model reveals a collaborative survival strategy of Sorangium cellulosum strains in nature.</title>
        <authorList>
            <person name="Han K."/>
            <person name="Peng R."/>
            <person name="Blom J."/>
            <person name="Li Y.-Z."/>
        </authorList>
    </citation>
    <scope>NUCLEOTIDE SEQUENCE [LARGE SCALE GENOMIC DNA]</scope>
    <source>
        <strain evidence="7 8">So0011-07</strain>
    </source>
</reference>
<name>A0A150RXU9_SORCE</name>
<gene>
    <name evidence="7" type="ORF">BE17_34500</name>
</gene>
<keyword evidence="3" id="KW-0378">Hydrolase</keyword>
<organism evidence="7 8">
    <name type="scientific">Sorangium cellulosum</name>
    <name type="common">Polyangium cellulosum</name>
    <dbReference type="NCBI Taxonomy" id="56"/>
    <lineage>
        <taxon>Bacteria</taxon>
        <taxon>Pseudomonadati</taxon>
        <taxon>Myxococcota</taxon>
        <taxon>Polyangia</taxon>
        <taxon>Polyangiales</taxon>
        <taxon>Polyangiaceae</taxon>
        <taxon>Sorangium</taxon>
    </lineage>
</organism>
<evidence type="ECO:0000313" key="7">
    <source>
        <dbReference type="EMBL" id="KYF85001.1"/>
    </source>
</evidence>
<keyword evidence="5" id="KW-0482">Metalloprotease</keyword>
<dbReference type="SUPFAM" id="SSF102712">
    <property type="entry name" value="JAB1/MPN domain"/>
    <property type="match status" value="1"/>
</dbReference>
<evidence type="ECO:0000313" key="8">
    <source>
        <dbReference type="Proteomes" id="UP000075635"/>
    </source>
</evidence>
<dbReference type="GO" id="GO:0008237">
    <property type="term" value="F:metallopeptidase activity"/>
    <property type="evidence" value="ECO:0007669"/>
    <property type="project" value="UniProtKB-KW"/>
</dbReference>
<accession>A0A150RXU9</accession>
<comment type="caution">
    <text evidence="7">The sequence shown here is derived from an EMBL/GenBank/DDBJ whole genome shotgun (WGS) entry which is preliminary data.</text>
</comment>
<evidence type="ECO:0000256" key="3">
    <source>
        <dbReference type="ARBA" id="ARBA00022801"/>
    </source>
</evidence>
<keyword evidence="1" id="KW-0645">Protease</keyword>
<evidence type="ECO:0000256" key="2">
    <source>
        <dbReference type="ARBA" id="ARBA00022723"/>
    </source>
</evidence>
<feature type="domain" description="JAB" evidence="6">
    <location>
        <begin position="33"/>
        <end position="126"/>
    </location>
</feature>
<evidence type="ECO:0000256" key="4">
    <source>
        <dbReference type="ARBA" id="ARBA00022833"/>
    </source>
</evidence>
<dbReference type="GO" id="GO:0046872">
    <property type="term" value="F:metal ion binding"/>
    <property type="evidence" value="ECO:0007669"/>
    <property type="project" value="UniProtKB-KW"/>
</dbReference>
<keyword evidence="2" id="KW-0479">Metal-binding</keyword>
<protein>
    <recommendedName>
        <fullName evidence="6">JAB domain-containing protein</fullName>
    </recommendedName>
</protein>
<evidence type="ECO:0000256" key="5">
    <source>
        <dbReference type="ARBA" id="ARBA00023049"/>
    </source>
</evidence>
<sequence length="190" mass="20184">MVMSSHPWTAGGVVLKASVLAAVEAEALAGYARDEEACGYLKGPAGEPLLCDEHVRMENIANKLHAVDPERYFRTARTFFDFNGKRFSDAVDKSAAEGRPVKVLYHSHLDAGAYFSPTDAAMMSGGEPPAEEGGQIVMGPGPAFPLAFLVTSVRGGAGEGRPEGAPRIAEHRLFVWDGAAFVASTFDVVD</sequence>
<dbReference type="Proteomes" id="UP000075635">
    <property type="component" value="Unassembled WGS sequence"/>
</dbReference>
<dbReference type="GO" id="GO:0006508">
    <property type="term" value="P:proteolysis"/>
    <property type="evidence" value="ECO:0007669"/>
    <property type="project" value="UniProtKB-KW"/>
</dbReference>